<proteinExistence type="predicted"/>
<dbReference type="InterPro" id="IPR023226">
    <property type="entry name" value="Glyco_hydro_49_N_dom"/>
</dbReference>
<dbReference type="InterPro" id="IPR041274">
    <property type="entry name" value="IPU_b_solenoid"/>
</dbReference>
<keyword evidence="5" id="KW-1185">Reference proteome</keyword>
<dbReference type="Pfam" id="PF18841">
    <property type="entry name" value="B_solenoid_dext"/>
    <property type="match status" value="1"/>
</dbReference>
<keyword evidence="1" id="KW-0732">Signal</keyword>
<reference evidence="4" key="1">
    <citation type="submission" date="2022-12" db="EMBL/GenBank/DDBJ databases">
        <authorList>
            <person name="Petersen C."/>
        </authorList>
    </citation>
    <scope>NUCLEOTIDE SEQUENCE</scope>
    <source>
        <strain evidence="4">IBT 3081</strain>
    </source>
</reference>
<accession>A0A9W9VIZ0</accession>
<sequence length="636" mass="69824">MQIIHRIGLVALTSIFFQATALAVPYHTLHKRATNIPAITASGEDLQTWWHTTGVINTNSPVADESVRQSHKYSVQVSTDDDGTFYDSFVYETIPRSGKGKLCYPDKPDICNDDDQIAVEADIGVTMGWTQFLYASDVVVKVTRLDGKAVSPDDVTIRPTNRKFTVTTSENAALIRVPYTPETNGVRFSVEFADDIIEYRTRELASQSHYVQDVNNAAPNYVDTYTDTMPIVGREPLNALLIFASPFPSNDMVPSKKDDIYEVKPGLVESLENVDKSIVSFGPGVYWFTGKNRAVLSSSVSWVYLAPGSYVKGAIEYNNSQSPLKATGFGVLSGEQYVYQANTADGYRNSKSDQTSLKMWRGNGVSSGQTWTMNGITTNAAPFNVMDFYGDNDSTPPNGFSVDVSDYKQVGSFYGQTDGLQMYTNGHLRDVFYHTGDDGIKAYYSGVLAERVIVWKTNNAPIIQLGWYPRALKNIHIDHLDIIHSRYYSFLGYAPRAIIGSSSSYVNTDATNTADVTTTISNFTVSNIRSEGISPGLISLNMLSNIENFKIENAWIEEFSPVPQLGTSAIVGFTDANHDNQKVALGSSSDGASMGLTISGYKVGNTAISFEAGNWDATQAGRLDVDQAYSGKWTVQ</sequence>
<dbReference type="AlphaFoldDB" id="A0A9W9VIZ0"/>
<dbReference type="OrthoDB" id="406508at2759"/>
<feature type="domain" description="Glycoside hydrolase family 49 C-terminal" evidence="2">
    <location>
        <begin position="511"/>
        <end position="635"/>
    </location>
</feature>
<reference evidence="4" key="2">
    <citation type="journal article" date="2023" name="IMA Fungus">
        <title>Comparative genomic study of the Penicillium genus elucidates a diverse pangenome and 15 lateral gene transfer events.</title>
        <authorList>
            <person name="Petersen C."/>
            <person name="Sorensen T."/>
            <person name="Nielsen M.R."/>
            <person name="Sondergaard T.E."/>
            <person name="Sorensen J.L."/>
            <person name="Fitzpatrick D.A."/>
            <person name="Frisvad J.C."/>
            <person name="Nielsen K.L."/>
        </authorList>
    </citation>
    <scope>NUCLEOTIDE SEQUENCE</scope>
    <source>
        <strain evidence="4">IBT 3081</strain>
    </source>
</reference>
<dbReference type="Gene3D" id="2.160.20.10">
    <property type="entry name" value="Single-stranded right-handed beta-helix, Pectin lyase-like"/>
    <property type="match status" value="1"/>
</dbReference>
<evidence type="ECO:0000256" key="1">
    <source>
        <dbReference type="SAM" id="SignalP"/>
    </source>
</evidence>
<dbReference type="GeneID" id="81457378"/>
<evidence type="ECO:0000259" key="3">
    <source>
        <dbReference type="Pfam" id="PF17433"/>
    </source>
</evidence>
<name>A0A9W9VIZ0_9EURO</name>
<evidence type="ECO:0008006" key="6">
    <source>
        <dbReference type="Google" id="ProtNLM"/>
    </source>
</evidence>
<dbReference type="GO" id="GO:0004553">
    <property type="term" value="F:hydrolase activity, hydrolyzing O-glycosyl compounds"/>
    <property type="evidence" value="ECO:0007669"/>
    <property type="project" value="InterPro"/>
</dbReference>
<dbReference type="InterPro" id="IPR035953">
    <property type="entry name" value="Dextranase_N-ter"/>
</dbReference>
<dbReference type="InterPro" id="IPR012334">
    <property type="entry name" value="Pectin_lyas_fold"/>
</dbReference>
<dbReference type="SUPFAM" id="SSF101596">
    <property type="entry name" value="Dextranase, N-terminal domain"/>
    <property type="match status" value="1"/>
</dbReference>
<dbReference type="InterPro" id="IPR011050">
    <property type="entry name" value="Pectin_lyase_fold/virulence"/>
</dbReference>
<dbReference type="Pfam" id="PF18783">
    <property type="entry name" value="IPU_b_solenoid"/>
    <property type="match status" value="1"/>
</dbReference>
<gene>
    <name evidence="4" type="ORF">N7517_000465</name>
</gene>
<dbReference type="SUPFAM" id="SSF51126">
    <property type="entry name" value="Pectin lyase-like"/>
    <property type="match status" value="1"/>
</dbReference>
<evidence type="ECO:0000259" key="2">
    <source>
        <dbReference type="Pfam" id="PF03718"/>
    </source>
</evidence>
<feature type="signal peptide" evidence="1">
    <location>
        <begin position="1"/>
        <end position="23"/>
    </location>
</feature>
<feature type="chain" id="PRO_5040894786" description="Dextranase" evidence="1">
    <location>
        <begin position="24"/>
        <end position="636"/>
    </location>
</feature>
<evidence type="ECO:0000313" key="5">
    <source>
        <dbReference type="Proteomes" id="UP001147752"/>
    </source>
</evidence>
<organism evidence="4 5">
    <name type="scientific">Penicillium concentricum</name>
    <dbReference type="NCBI Taxonomy" id="293559"/>
    <lineage>
        <taxon>Eukaryota</taxon>
        <taxon>Fungi</taxon>
        <taxon>Dikarya</taxon>
        <taxon>Ascomycota</taxon>
        <taxon>Pezizomycotina</taxon>
        <taxon>Eurotiomycetes</taxon>
        <taxon>Eurotiomycetidae</taxon>
        <taxon>Eurotiales</taxon>
        <taxon>Aspergillaceae</taxon>
        <taxon>Penicillium</taxon>
    </lineage>
</organism>
<dbReference type="Proteomes" id="UP001147752">
    <property type="component" value="Unassembled WGS sequence"/>
</dbReference>
<feature type="domain" description="Glycoside hydrolase family 49 N-terminal" evidence="3">
    <location>
        <begin position="38"/>
        <end position="247"/>
    </location>
</feature>
<dbReference type="Gene3D" id="2.60.350.10">
    <property type="entry name" value="Dextranase, N-terminal"/>
    <property type="match status" value="1"/>
</dbReference>
<evidence type="ECO:0000313" key="4">
    <source>
        <dbReference type="EMBL" id="KAJ5382554.1"/>
    </source>
</evidence>
<dbReference type="Pfam" id="PF03718">
    <property type="entry name" value="Glyco_hydro_49"/>
    <property type="match status" value="1"/>
</dbReference>
<dbReference type="Pfam" id="PF17433">
    <property type="entry name" value="Glyco_hydro_49N"/>
    <property type="match status" value="1"/>
</dbReference>
<protein>
    <recommendedName>
        <fullName evidence="6">Dextranase</fullName>
    </recommendedName>
</protein>
<dbReference type="EMBL" id="JAPZBT010000001">
    <property type="protein sequence ID" value="KAJ5382554.1"/>
    <property type="molecule type" value="Genomic_DNA"/>
</dbReference>
<comment type="caution">
    <text evidence="4">The sequence shown here is derived from an EMBL/GenBank/DDBJ whole genome shotgun (WGS) entry which is preliminary data.</text>
</comment>
<dbReference type="InterPro" id="IPR005192">
    <property type="entry name" value="Glyco_hydro_49_C"/>
</dbReference>
<dbReference type="InterPro" id="IPR041402">
    <property type="entry name" value="B_solenoid_dext"/>
</dbReference>
<dbReference type="RefSeq" id="XP_056582330.1">
    <property type="nucleotide sequence ID" value="XM_056718195.1"/>
</dbReference>